<dbReference type="SUPFAM" id="SSF53335">
    <property type="entry name" value="S-adenosyl-L-methionine-dependent methyltransferases"/>
    <property type="match status" value="1"/>
</dbReference>
<keyword evidence="1" id="KW-0489">Methyltransferase</keyword>
<dbReference type="Proteomes" id="UP000594638">
    <property type="component" value="Unassembled WGS sequence"/>
</dbReference>
<reference evidence="1 2" key="1">
    <citation type="submission" date="2019-12" db="EMBL/GenBank/DDBJ databases">
        <authorList>
            <person name="Alioto T."/>
            <person name="Alioto T."/>
            <person name="Gomez Garrido J."/>
        </authorList>
    </citation>
    <scope>NUCLEOTIDE SEQUENCE [LARGE SCALE GENOMIC DNA]</scope>
</reference>
<keyword evidence="1" id="KW-0808">Transferase</keyword>
<dbReference type="AlphaFoldDB" id="A0A8S0RWS1"/>
<dbReference type="PANTHER" id="PTHR14614:SF123">
    <property type="entry name" value="OS04G0645500 PROTEIN"/>
    <property type="match status" value="1"/>
</dbReference>
<name>A0A8S0RWS1_OLEEU</name>
<dbReference type="Gramene" id="OE9A013694T1">
    <property type="protein sequence ID" value="OE9A013694C1"/>
    <property type="gene ID" value="OE9A013694"/>
</dbReference>
<gene>
    <name evidence="1" type="ORF">OLEA9_A013694</name>
</gene>
<dbReference type="GO" id="GO:0008168">
    <property type="term" value="F:methyltransferase activity"/>
    <property type="evidence" value="ECO:0007669"/>
    <property type="project" value="UniProtKB-KW"/>
</dbReference>
<proteinExistence type="predicted"/>
<dbReference type="Pfam" id="PF10294">
    <property type="entry name" value="Methyltransf_16"/>
    <property type="match status" value="1"/>
</dbReference>
<protein>
    <submittedName>
        <fullName evidence="1">N-lysine methyltransferase METTL21A-like</fullName>
    </submittedName>
</protein>
<accession>A0A8S0RWS1</accession>
<evidence type="ECO:0000313" key="2">
    <source>
        <dbReference type="Proteomes" id="UP000594638"/>
    </source>
</evidence>
<dbReference type="Gene3D" id="3.40.50.150">
    <property type="entry name" value="Vaccinia Virus protein VP39"/>
    <property type="match status" value="1"/>
</dbReference>
<dbReference type="CDD" id="cd02440">
    <property type="entry name" value="AdoMet_MTases"/>
    <property type="match status" value="1"/>
</dbReference>
<keyword evidence="2" id="KW-1185">Reference proteome</keyword>
<dbReference type="InterPro" id="IPR029063">
    <property type="entry name" value="SAM-dependent_MTases_sf"/>
</dbReference>
<sequence length="260" mass="28415">MGIREFDIAGNRLVIHELEDVCHPVTGRALTGSWIWDSALVLSHWLSNQSQTKFDFTGKTVVELGAGAGLPGLTAARLGASRVILTDIEPLVPGLKTNVEANGLGDRVSVSQHVWGSDDFCSLLDELGEVDLVLISDVFFDAAEMEALAKTLKRLCGKGATVWAASELRSMTSDCLIELASEGFEIVELATQLGEDFSDNSTRVNSEVAHQWREGNQVTDYLARLEAKGLSGCFNTWIDLPRIARGLLCRDMMGVAYWRK</sequence>
<comment type="caution">
    <text evidence="1">The sequence shown here is derived from an EMBL/GenBank/DDBJ whole genome shotgun (WGS) entry which is preliminary data.</text>
</comment>
<dbReference type="GO" id="GO:0032259">
    <property type="term" value="P:methylation"/>
    <property type="evidence" value="ECO:0007669"/>
    <property type="project" value="UniProtKB-KW"/>
</dbReference>
<dbReference type="OrthoDB" id="413520at2759"/>
<dbReference type="InterPro" id="IPR019410">
    <property type="entry name" value="Methyltransf_16"/>
</dbReference>
<organism evidence="1 2">
    <name type="scientific">Olea europaea subsp. europaea</name>
    <dbReference type="NCBI Taxonomy" id="158383"/>
    <lineage>
        <taxon>Eukaryota</taxon>
        <taxon>Viridiplantae</taxon>
        <taxon>Streptophyta</taxon>
        <taxon>Embryophyta</taxon>
        <taxon>Tracheophyta</taxon>
        <taxon>Spermatophyta</taxon>
        <taxon>Magnoliopsida</taxon>
        <taxon>eudicotyledons</taxon>
        <taxon>Gunneridae</taxon>
        <taxon>Pentapetalae</taxon>
        <taxon>asterids</taxon>
        <taxon>lamiids</taxon>
        <taxon>Lamiales</taxon>
        <taxon>Oleaceae</taxon>
        <taxon>Oleeae</taxon>
        <taxon>Olea</taxon>
    </lineage>
</organism>
<dbReference type="EMBL" id="CACTIH010003774">
    <property type="protein sequence ID" value="CAA2984655.1"/>
    <property type="molecule type" value="Genomic_DNA"/>
</dbReference>
<dbReference type="PANTHER" id="PTHR14614">
    <property type="entry name" value="HEPATOCELLULAR CARCINOMA-ASSOCIATED ANTIGEN"/>
    <property type="match status" value="1"/>
</dbReference>
<evidence type="ECO:0000313" key="1">
    <source>
        <dbReference type="EMBL" id="CAA2984655.1"/>
    </source>
</evidence>